<proteinExistence type="predicted"/>
<keyword evidence="3" id="KW-1185">Reference proteome</keyword>
<organism evidence="2 3">
    <name type="scientific">Malus baccata</name>
    <name type="common">Siberian crab apple</name>
    <name type="synonym">Pyrus baccata</name>
    <dbReference type="NCBI Taxonomy" id="106549"/>
    <lineage>
        <taxon>Eukaryota</taxon>
        <taxon>Viridiplantae</taxon>
        <taxon>Streptophyta</taxon>
        <taxon>Embryophyta</taxon>
        <taxon>Tracheophyta</taxon>
        <taxon>Spermatophyta</taxon>
        <taxon>Magnoliopsida</taxon>
        <taxon>eudicotyledons</taxon>
        <taxon>Gunneridae</taxon>
        <taxon>Pentapetalae</taxon>
        <taxon>rosids</taxon>
        <taxon>fabids</taxon>
        <taxon>Rosales</taxon>
        <taxon>Rosaceae</taxon>
        <taxon>Amygdaloideae</taxon>
        <taxon>Maleae</taxon>
        <taxon>Malus</taxon>
    </lineage>
</organism>
<dbReference type="EMBL" id="VIEB01000020">
    <property type="protein sequence ID" value="TQE12339.1"/>
    <property type="molecule type" value="Genomic_DNA"/>
</dbReference>
<keyword evidence="1" id="KW-1133">Transmembrane helix</keyword>
<evidence type="ECO:0000256" key="1">
    <source>
        <dbReference type="SAM" id="Phobius"/>
    </source>
</evidence>
<evidence type="ECO:0000313" key="3">
    <source>
        <dbReference type="Proteomes" id="UP000315295"/>
    </source>
</evidence>
<evidence type="ECO:0000313" key="2">
    <source>
        <dbReference type="EMBL" id="TQE12339.1"/>
    </source>
</evidence>
<reference evidence="2 3" key="1">
    <citation type="journal article" date="2019" name="G3 (Bethesda)">
        <title>Sequencing of a Wild Apple (Malus baccata) Genome Unravels the Differences Between Cultivated and Wild Apple Species Regarding Disease Resistance and Cold Tolerance.</title>
        <authorList>
            <person name="Chen X."/>
        </authorList>
    </citation>
    <scope>NUCLEOTIDE SEQUENCE [LARGE SCALE GENOMIC DNA]</scope>
    <source>
        <strain evidence="3">cv. Shandingzi</strain>
        <tissue evidence="2">Leaves</tissue>
    </source>
</reference>
<sequence length="205" mass="23273">MKPPAFVLNTYSAVRTDYSQRPVLVVRILSAAFIVITAFFILVWVYSHCADPLEVSVESITVSRLSAAGPECTVEWELKLVVTNPNSNFYLYFDDCLQATLFLDDRWLGSSFMVTTKSLPPPLLLTSETNQTATWSFKMQTDRAYLGEELIEEISRGIIQAHLNVMVRYQLIPTTSKPKEFHLLRFSCPGMGLCEFDSTRSREIV</sequence>
<dbReference type="AlphaFoldDB" id="A0A540NMT9"/>
<accession>A0A540NMT9</accession>
<keyword evidence="1" id="KW-0472">Membrane</keyword>
<protein>
    <recommendedName>
        <fullName evidence="4">Late embryogenesis abundant protein LEA-2 subgroup domain-containing protein</fullName>
    </recommendedName>
</protein>
<dbReference type="Proteomes" id="UP000315295">
    <property type="component" value="Unassembled WGS sequence"/>
</dbReference>
<evidence type="ECO:0008006" key="4">
    <source>
        <dbReference type="Google" id="ProtNLM"/>
    </source>
</evidence>
<gene>
    <name evidence="2" type="ORF">C1H46_001992</name>
</gene>
<keyword evidence="1" id="KW-0812">Transmembrane</keyword>
<comment type="caution">
    <text evidence="2">The sequence shown here is derived from an EMBL/GenBank/DDBJ whole genome shotgun (WGS) entry which is preliminary data.</text>
</comment>
<name>A0A540NMT9_MALBA</name>
<feature type="transmembrane region" description="Helical" evidence="1">
    <location>
        <begin position="24"/>
        <end position="46"/>
    </location>
</feature>